<gene>
    <name evidence="1" type="ORF">DERYTH_LOCUS197</name>
</gene>
<dbReference type="Proteomes" id="UP000789405">
    <property type="component" value="Unassembled WGS sequence"/>
</dbReference>
<evidence type="ECO:0000313" key="1">
    <source>
        <dbReference type="EMBL" id="CAG8445847.1"/>
    </source>
</evidence>
<keyword evidence="2" id="KW-1185">Reference proteome</keyword>
<sequence>MINHDLQYTRMIKSYQTASKHHLVVGGGVTINKLKLIIIEMSPIAWSNNHYRTL</sequence>
<protein>
    <submittedName>
        <fullName evidence="1">22321_t:CDS:1</fullName>
    </submittedName>
</protein>
<dbReference type="EMBL" id="CAJVPY010000037">
    <property type="protein sequence ID" value="CAG8445847.1"/>
    <property type="molecule type" value="Genomic_DNA"/>
</dbReference>
<reference evidence="1" key="1">
    <citation type="submission" date="2021-06" db="EMBL/GenBank/DDBJ databases">
        <authorList>
            <person name="Kallberg Y."/>
            <person name="Tangrot J."/>
            <person name="Rosling A."/>
        </authorList>
    </citation>
    <scope>NUCLEOTIDE SEQUENCE</scope>
    <source>
        <strain evidence="1">MA453B</strain>
    </source>
</reference>
<dbReference type="AlphaFoldDB" id="A0A9N8V7V1"/>
<name>A0A9N8V7V1_9GLOM</name>
<comment type="caution">
    <text evidence="1">The sequence shown here is derived from an EMBL/GenBank/DDBJ whole genome shotgun (WGS) entry which is preliminary data.</text>
</comment>
<evidence type="ECO:0000313" key="2">
    <source>
        <dbReference type="Proteomes" id="UP000789405"/>
    </source>
</evidence>
<accession>A0A9N8V7V1</accession>
<proteinExistence type="predicted"/>
<organism evidence="1 2">
    <name type="scientific">Dentiscutata erythropus</name>
    <dbReference type="NCBI Taxonomy" id="1348616"/>
    <lineage>
        <taxon>Eukaryota</taxon>
        <taxon>Fungi</taxon>
        <taxon>Fungi incertae sedis</taxon>
        <taxon>Mucoromycota</taxon>
        <taxon>Glomeromycotina</taxon>
        <taxon>Glomeromycetes</taxon>
        <taxon>Diversisporales</taxon>
        <taxon>Gigasporaceae</taxon>
        <taxon>Dentiscutata</taxon>
    </lineage>
</organism>